<dbReference type="InterPro" id="IPR050900">
    <property type="entry name" value="Transposase_IS3/IS150/IS904"/>
</dbReference>
<protein>
    <submittedName>
        <fullName evidence="2">Integrase</fullName>
    </submittedName>
</protein>
<dbReference type="Gene3D" id="3.30.420.10">
    <property type="entry name" value="Ribonuclease H-like superfamily/Ribonuclease H"/>
    <property type="match status" value="1"/>
</dbReference>
<dbReference type="PANTHER" id="PTHR46889">
    <property type="entry name" value="TRANSPOSASE INSF FOR INSERTION SEQUENCE IS3B-RELATED"/>
    <property type="match status" value="1"/>
</dbReference>
<dbReference type="EMBL" id="JYFC01000017">
    <property type="protein sequence ID" value="KJC62829.1"/>
    <property type="molecule type" value="Genomic_DNA"/>
</dbReference>
<dbReference type="Proteomes" id="UP000032503">
    <property type="component" value="Unassembled WGS sequence"/>
</dbReference>
<dbReference type="NCBIfam" id="NF033516">
    <property type="entry name" value="transpos_IS3"/>
    <property type="match status" value="1"/>
</dbReference>
<evidence type="ECO:0000313" key="3">
    <source>
        <dbReference type="Proteomes" id="UP000032503"/>
    </source>
</evidence>
<evidence type="ECO:0000313" key="2">
    <source>
        <dbReference type="EMBL" id="KJC62829.1"/>
    </source>
</evidence>
<feature type="domain" description="Integrase catalytic" evidence="1">
    <location>
        <begin position="125"/>
        <end position="288"/>
    </location>
</feature>
<gene>
    <name evidence="2" type="ORF">TZ00_18520</name>
</gene>
<dbReference type="InterPro" id="IPR036397">
    <property type="entry name" value="RNaseH_sf"/>
</dbReference>
<evidence type="ECO:0000259" key="1">
    <source>
        <dbReference type="PROSITE" id="PS50994"/>
    </source>
</evidence>
<dbReference type="PANTHER" id="PTHR46889:SF4">
    <property type="entry name" value="TRANSPOSASE INSO FOR INSERTION SEQUENCE ELEMENT IS911B-RELATED"/>
    <property type="match status" value="1"/>
</dbReference>
<dbReference type="InterPro" id="IPR012337">
    <property type="entry name" value="RNaseH-like_sf"/>
</dbReference>
<accession>A0ABR5CB79</accession>
<proteinExistence type="predicted"/>
<dbReference type="PROSITE" id="PS50994">
    <property type="entry name" value="INTEGRASE"/>
    <property type="match status" value="1"/>
</dbReference>
<sequence>MTELAAAGIPVTATCRVLKLSRQPYYRWLADPIMPSEVVEAYRANALFDAHRDDPEFGHRLLADEAAEAGEVMADRTAWRIASSNGWFSAFGKSKRGKSRRPGPPVHDDLCAVVDEDGRVRHVFAAEAPNGLWLTDITEHKTAEGKLYLCAIKDVFSGRIVGYSIDSRMKSRLAVQALDNAVAMRGDVAGCVVHSDRGSQFRSRKFLRALTRHRLVGSMGRVGSSGDNAAMESFFALLQKNVLDRRSWTTRDQLRIAIVTWIERTYHRRRRQPRLGRLTPIEFETIMNTTAALAA</sequence>
<keyword evidence="3" id="KW-1185">Reference proteome</keyword>
<name>A0ABR5CB79_9MICO</name>
<dbReference type="InterPro" id="IPR001584">
    <property type="entry name" value="Integrase_cat-core"/>
</dbReference>
<comment type="caution">
    <text evidence="2">The sequence shown here is derived from an EMBL/GenBank/DDBJ whole genome shotgun (WGS) entry which is preliminary data.</text>
</comment>
<dbReference type="Pfam" id="PF00665">
    <property type="entry name" value="rve"/>
    <property type="match status" value="1"/>
</dbReference>
<dbReference type="InterPro" id="IPR048020">
    <property type="entry name" value="Transpos_IS3"/>
</dbReference>
<dbReference type="SUPFAM" id="SSF53098">
    <property type="entry name" value="Ribonuclease H-like"/>
    <property type="match status" value="1"/>
</dbReference>
<reference evidence="2 3" key="1">
    <citation type="journal article" date="2001" name="Int. J. Syst. Evol. Microbiol.">
        <title>Agreia bicolorata gen. nov., sp. nov., to accommodate actinobacteria isolated from narrow reed grass infected by the nematode Heteroanguina graminophila.</title>
        <authorList>
            <person name="Evtushenko L.I."/>
            <person name="Dorofeeva L.V."/>
            <person name="Dobrovolskaya T.G."/>
            <person name="Streshinskaya G.M."/>
            <person name="Subbotin S.A."/>
            <person name="Tiedje J.M."/>
        </authorList>
    </citation>
    <scope>NUCLEOTIDE SEQUENCE [LARGE SCALE GENOMIC DNA]</scope>
    <source>
        <strain evidence="2 3">VKM Ac-1804</strain>
    </source>
</reference>
<organism evidence="2 3">
    <name type="scientific">Agreia bicolorata</name>
    <dbReference type="NCBI Taxonomy" id="110935"/>
    <lineage>
        <taxon>Bacteria</taxon>
        <taxon>Bacillati</taxon>
        <taxon>Actinomycetota</taxon>
        <taxon>Actinomycetes</taxon>
        <taxon>Micrococcales</taxon>
        <taxon>Microbacteriaceae</taxon>
        <taxon>Agreia</taxon>
    </lineage>
</organism>